<dbReference type="AlphaFoldDB" id="A0A9W6N362"/>
<reference evidence="1" key="1">
    <citation type="journal article" date="2014" name="Int. J. Syst. Evol. Microbiol.">
        <title>Complete genome sequence of Corynebacterium casei LMG S-19264T (=DSM 44701T), isolated from a smear-ripened cheese.</title>
        <authorList>
            <consortium name="US DOE Joint Genome Institute (JGI-PGF)"/>
            <person name="Walter F."/>
            <person name="Albersmeier A."/>
            <person name="Kalinowski J."/>
            <person name="Ruckert C."/>
        </authorList>
    </citation>
    <scope>NUCLEOTIDE SEQUENCE</scope>
    <source>
        <strain evidence="1">VKM B-2555</strain>
    </source>
</reference>
<dbReference type="EMBL" id="BSFK01000005">
    <property type="protein sequence ID" value="GLK76000.1"/>
    <property type="molecule type" value="Genomic_DNA"/>
</dbReference>
<accession>A0A9W6N362</accession>
<reference evidence="1" key="2">
    <citation type="submission" date="2023-01" db="EMBL/GenBank/DDBJ databases">
        <authorList>
            <person name="Sun Q."/>
            <person name="Evtushenko L."/>
        </authorList>
    </citation>
    <scope>NUCLEOTIDE SEQUENCE</scope>
    <source>
        <strain evidence="1">VKM B-2555</strain>
    </source>
</reference>
<name>A0A9W6N362_9HYPH</name>
<organism evidence="1 2">
    <name type="scientific">Methylopila jiangsuensis</name>
    <dbReference type="NCBI Taxonomy" id="586230"/>
    <lineage>
        <taxon>Bacteria</taxon>
        <taxon>Pseudomonadati</taxon>
        <taxon>Pseudomonadota</taxon>
        <taxon>Alphaproteobacteria</taxon>
        <taxon>Hyphomicrobiales</taxon>
        <taxon>Methylopilaceae</taxon>
        <taxon>Methylopila</taxon>
    </lineage>
</organism>
<comment type="caution">
    <text evidence="1">The sequence shown here is derived from an EMBL/GenBank/DDBJ whole genome shotgun (WGS) entry which is preliminary data.</text>
</comment>
<proteinExistence type="predicted"/>
<evidence type="ECO:0000313" key="2">
    <source>
        <dbReference type="Proteomes" id="UP001143364"/>
    </source>
</evidence>
<gene>
    <name evidence="1" type="ORF">GCM10008171_12540</name>
</gene>
<dbReference type="RefSeq" id="WP_271203927.1">
    <property type="nucleotide sequence ID" value="NZ_BSFK01000005.1"/>
</dbReference>
<keyword evidence="2" id="KW-1185">Reference proteome</keyword>
<evidence type="ECO:0000313" key="1">
    <source>
        <dbReference type="EMBL" id="GLK76000.1"/>
    </source>
</evidence>
<sequence length="68" mass="7410">MTISRPLKAPSRKALIGRALGSLVDLRPARIAASPSVSRSDAAALRGDWERLGRDLRRAIAKTTTRKE</sequence>
<protein>
    <submittedName>
        <fullName evidence="1">Uncharacterized protein</fullName>
    </submittedName>
</protein>
<dbReference type="Proteomes" id="UP001143364">
    <property type="component" value="Unassembled WGS sequence"/>
</dbReference>